<protein>
    <submittedName>
        <fullName evidence="2">Oidioi.mRNA.OKI2018_I69.chr1.g2082.t1.cds</fullName>
    </submittedName>
</protein>
<dbReference type="Proteomes" id="UP001158576">
    <property type="component" value="Chromosome 1"/>
</dbReference>
<name>A0ABN7SPY7_OIKDI</name>
<proteinExistence type="predicted"/>
<gene>
    <name evidence="2" type="ORF">OKIOD_LOCUS10847</name>
</gene>
<reference evidence="2 3" key="1">
    <citation type="submission" date="2021-04" db="EMBL/GenBank/DDBJ databases">
        <authorList>
            <person name="Bliznina A."/>
        </authorList>
    </citation>
    <scope>NUCLEOTIDE SEQUENCE [LARGE SCALE GENOMIC DNA]</scope>
</reference>
<feature type="transmembrane region" description="Helical" evidence="1">
    <location>
        <begin position="24"/>
        <end position="44"/>
    </location>
</feature>
<accession>A0ABN7SPY7</accession>
<evidence type="ECO:0000313" key="2">
    <source>
        <dbReference type="EMBL" id="CAG5105383.1"/>
    </source>
</evidence>
<keyword evidence="1" id="KW-0472">Membrane</keyword>
<dbReference type="Pfam" id="PF10704">
    <property type="entry name" value="DUF2508"/>
    <property type="match status" value="1"/>
</dbReference>
<evidence type="ECO:0000256" key="1">
    <source>
        <dbReference type="SAM" id="Phobius"/>
    </source>
</evidence>
<keyword evidence="1" id="KW-1133">Transmembrane helix</keyword>
<dbReference type="InterPro" id="IPR019644">
    <property type="entry name" value="DUF2508"/>
</dbReference>
<keyword evidence="1" id="KW-0812">Transmembrane</keyword>
<sequence>MKIQTFNEDQILEKIQRNSRTNQVLMFFVGAIIGFFGVLIFHLLQRVCDLTEEVEMQEKLMKTGFKYLLAAMKNRNITE</sequence>
<evidence type="ECO:0000313" key="3">
    <source>
        <dbReference type="Proteomes" id="UP001158576"/>
    </source>
</evidence>
<dbReference type="EMBL" id="OU015566">
    <property type="protein sequence ID" value="CAG5105383.1"/>
    <property type="molecule type" value="Genomic_DNA"/>
</dbReference>
<organism evidence="2 3">
    <name type="scientific">Oikopleura dioica</name>
    <name type="common">Tunicate</name>
    <dbReference type="NCBI Taxonomy" id="34765"/>
    <lineage>
        <taxon>Eukaryota</taxon>
        <taxon>Metazoa</taxon>
        <taxon>Chordata</taxon>
        <taxon>Tunicata</taxon>
        <taxon>Appendicularia</taxon>
        <taxon>Copelata</taxon>
        <taxon>Oikopleuridae</taxon>
        <taxon>Oikopleura</taxon>
    </lineage>
</organism>
<keyword evidence="3" id="KW-1185">Reference proteome</keyword>